<comment type="similarity">
    <text evidence="2">Belongs to the pterin-4-alpha-carbinolamine dehydratase family.</text>
</comment>
<comment type="catalytic activity">
    <reaction evidence="1">
        <text>(4aS,6R)-4a-hydroxy-L-erythro-5,6,7,8-tetrahydrobiopterin = (6R)-L-erythro-6,7-dihydrobiopterin + H2O</text>
        <dbReference type="Rhea" id="RHEA:11920"/>
        <dbReference type="ChEBI" id="CHEBI:15377"/>
        <dbReference type="ChEBI" id="CHEBI:15642"/>
        <dbReference type="ChEBI" id="CHEBI:43120"/>
        <dbReference type="EC" id="4.2.1.96"/>
    </reaction>
</comment>
<accession>A0A2N9L5P7</accession>
<proteinExistence type="inferred from homology"/>
<reference evidence="6" key="1">
    <citation type="submission" date="2018-02" db="EMBL/GenBank/DDBJ databases">
        <authorList>
            <person name="Hausmann B."/>
        </authorList>
    </citation>
    <scope>NUCLEOTIDE SEQUENCE [LARGE SCALE GENOMIC DNA]</scope>
    <source>
        <strain evidence="6">Peat soil MAG SbA5</strain>
    </source>
</reference>
<sequence length="34" mass="3776">MWNKVVVDLNTHSVQGISNLDFELAGKINEIFGS</sequence>
<dbReference type="Pfam" id="PF01329">
    <property type="entry name" value="Pterin_4a"/>
    <property type="match status" value="1"/>
</dbReference>
<gene>
    <name evidence="5" type="ORF">SBA5_1490001</name>
</gene>
<dbReference type="SUPFAM" id="SSF55248">
    <property type="entry name" value="PCD-like"/>
    <property type="match status" value="1"/>
</dbReference>
<dbReference type="AlphaFoldDB" id="A0A2N9L5P7"/>
<keyword evidence="4 5" id="KW-0456">Lyase</keyword>
<dbReference type="Proteomes" id="UP000239735">
    <property type="component" value="Unassembled WGS sequence"/>
</dbReference>
<evidence type="ECO:0000256" key="4">
    <source>
        <dbReference type="ARBA" id="ARBA00023239"/>
    </source>
</evidence>
<dbReference type="EC" id="4.2.1.96" evidence="3"/>
<dbReference type="Gene3D" id="3.30.1360.20">
    <property type="entry name" value="Transcriptional coactivator/pterin dehydratase"/>
    <property type="match status" value="1"/>
</dbReference>
<organism evidence="5 6">
    <name type="scientific">Candidatus Sulfuritelmatomonas gaucii</name>
    <dbReference type="NCBI Taxonomy" id="2043161"/>
    <lineage>
        <taxon>Bacteria</taxon>
        <taxon>Pseudomonadati</taxon>
        <taxon>Acidobacteriota</taxon>
        <taxon>Terriglobia</taxon>
        <taxon>Terriglobales</taxon>
        <taxon>Acidobacteriaceae</taxon>
        <taxon>Candidatus Sulfuritelmatomonas</taxon>
    </lineage>
</organism>
<name>A0A2N9L5P7_9BACT</name>
<evidence type="ECO:0000256" key="1">
    <source>
        <dbReference type="ARBA" id="ARBA00001554"/>
    </source>
</evidence>
<evidence type="ECO:0000313" key="6">
    <source>
        <dbReference type="Proteomes" id="UP000239735"/>
    </source>
</evidence>
<evidence type="ECO:0000256" key="3">
    <source>
        <dbReference type="ARBA" id="ARBA00013252"/>
    </source>
</evidence>
<evidence type="ECO:0000313" key="5">
    <source>
        <dbReference type="EMBL" id="SPE18265.1"/>
    </source>
</evidence>
<dbReference type="GO" id="GO:0006729">
    <property type="term" value="P:tetrahydrobiopterin biosynthetic process"/>
    <property type="evidence" value="ECO:0007669"/>
    <property type="project" value="InterPro"/>
</dbReference>
<dbReference type="GO" id="GO:0008124">
    <property type="term" value="F:4-alpha-hydroxytetrahydrobiopterin dehydratase activity"/>
    <property type="evidence" value="ECO:0007669"/>
    <property type="project" value="UniProtKB-EC"/>
</dbReference>
<evidence type="ECO:0000256" key="2">
    <source>
        <dbReference type="ARBA" id="ARBA00006472"/>
    </source>
</evidence>
<dbReference type="EMBL" id="OKRB01000056">
    <property type="protein sequence ID" value="SPE18265.1"/>
    <property type="molecule type" value="Genomic_DNA"/>
</dbReference>
<dbReference type="InterPro" id="IPR001533">
    <property type="entry name" value="Pterin_deHydtase"/>
</dbReference>
<protein>
    <recommendedName>
        <fullName evidence="3">4a-hydroxytetrahydrobiopterin dehydratase</fullName>
        <ecNumber evidence="3">4.2.1.96</ecNumber>
    </recommendedName>
</protein>
<dbReference type="InterPro" id="IPR036428">
    <property type="entry name" value="PCD_sf"/>
</dbReference>